<dbReference type="AlphaFoldDB" id="A0A382TKR4"/>
<feature type="transmembrane region" description="Helical" evidence="6">
    <location>
        <begin position="166"/>
        <end position="192"/>
    </location>
</feature>
<sequence>MNSKALDTLKPSKIIYPVLIGLCVAAYMLYKDFDVSAFKSVNWAWHTGVWVLMALVMMVTRDLAYMYRIRVLTDNQITWRRSFDVILLWEFASAITPSIVGGAAVAIFIIHKEIHNVGKSTAIVMVSAMLDELFYILMVPILYFTAGGEAVLSVSGGQSLDEMTAGYGLFYVFLFGYIFLFSYTIIILYALFYNPRVIKWLFIKI</sequence>
<dbReference type="EMBL" id="UINC01137375">
    <property type="protein sequence ID" value="SVD22670.1"/>
    <property type="molecule type" value="Genomic_DNA"/>
</dbReference>
<evidence type="ECO:0000256" key="6">
    <source>
        <dbReference type="SAM" id="Phobius"/>
    </source>
</evidence>
<feature type="non-terminal residue" evidence="7">
    <location>
        <position position="205"/>
    </location>
</feature>
<evidence type="ECO:0000256" key="3">
    <source>
        <dbReference type="ARBA" id="ARBA00022692"/>
    </source>
</evidence>
<dbReference type="Pfam" id="PF03706">
    <property type="entry name" value="LPG_synthase_TM"/>
    <property type="match status" value="1"/>
</dbReference>
<organism evidence="7">
    <name type="scientific">marine metagenome</name>
    <dbReference type="NCBI Taxonomy" id="408172"/>
    <lineage>
        <taxon>unclassified sequences</taxon>
        <taxon>metagenomes</taxon>
        <taxon>ecological metagenomes</taxon>
    </lineage>
</organism>
<keyword evidence="5 6" id="KW-0472">Membrane</keyword>
<protein>
    <recommendedName>
        <fullName evidence="8">TIGR00374 family protein</fullName>
    </recommendedName>
</protein>
<evidence type="ECO:0000256" key="4">
    <source>
        <dbReference type="ARBA" id="ARBA00022989"/>
    </source>
</evidence>
<evidence type="ECO:0000256" key="1">
    <source>
        <dbReference type="ARBA" id="ARBA00004651"/>
    </source>
</evidence>
<gene>
    <name evidence="7" type="ORF">METZ01_LOCUS375524</name>
</gene>
<feature type="transmembrane region" description="Helical" evidence="6">
    <location>
        <begin position="122"/>
        <end position="146"/>
    </location>
</feature>
<keyword evidence="2" id="KW-1003">Cell membrane</keyword>
<evidence type="ECO:0008006" key="8">
    <source>
        <dbReference type="Google" id="ProtNLM"/>
    </source>
</evidence>
<reference evidence="7" key="1">
    <citation type="submission" date="2018-05" db="EMBL/GenBank/DDBJ databases">
        <authorList>
            <person name="Lanie J.A."/>
            <person name="Ng W.-L."/>
            <person name="Kazmierczak K.M."/>
            <person name="Andrzejewski T.M."/>
            <person name="Davidsen T.M."/>
            <person name="Wayne K.J."/>
            <person name="Tettelin H."/>
            <person name="Glass J.I."/>
            <person name="Rusch D."/>
            <person name="Podicherti R."/>
            <person name="Tsui H.-C.T."/>
            <person name="Winkler M.E."/>
        </authorList>
    </citation>
    <scope>NUCLEOTIDE SEQUENCE</scope>
</reference>
<feature type="transmembrane region" description="Helical" evidence="6">
    <location>
        <begin position="86"/>
        <end position="110"/>
    </location>
</feature>
<evidence type="ECO:0000256" key="5">
    <source>
        <dbReference type="ARBA" id="ARBA00023136"/>
    </source>
</evidence>
<feature type="transmembrane region" description="Helical" evidence="6">
    <location>
        <begin position="42"/>
        <end position="66"/>
    </location>
</feature>
<proteinExistence type="predicted"/>
<keyword evidence="4 6" id="KW-1133">Transmembrane helix</keyword>
<name>A0A382TKR4_9ZZZZ</name>
<dbReference type="GO" id="GO:0005886">
    <property type="term" value="C:plasma membrane"/>
    <property type="evidence" value="ECO:0007669"/>
    <property type="project" value="UniProtKB-SubCell"/>
</dbReference>
<evidence type="ECO:0000256" key="2">
    <source>
        <dbReference type="ARBA" id="ARBA00022475"/>
    </source>
</evidence>
<comment type="subcellular location">
    <subcellularLocation>
        <location evidence="1">Cell membrane</location>
        <topology evidence="1">Multi-pass membrane protein</topology>
    </subcellularLocation>
</comment>
<evidence type="ECO:0000313" key="7">
    <source>
        <dbReference type="EMBL" id="SVD22670.1"/>
    </source>
</evidence>
<feature type="transmembrane region" description="Helical" evidence="6">
    <location>
        <begin position="14"/>
        <end position="30"/>
    </location>
</feature>
<keyword evidence="3 6" id="KW-0812">Transmembrane</keyword>
<accession>A0A382TKR4</accession>
<dbReference type="InterPro" id="IPR022791">
    <property type="entry name" value="L-PG_synthase/AglD"/>
</dbReference>